<evidence type="ECO:0000256" key="1">
    <source>
        <dbReference type="SAM" id="MobiDB-lite"/>
    </source>
</evidence>
<protein>
    <submittedName>
        <fullName evidence="2">Uncharacterized protein</fullName>
    </submittedName>
</protein>
<reference evidence="2" key="2">
    <citation type="submission" date="2019-07" db="EMBL/GenBank/DDBJ databases">
        <authorList>
            <person name="Seetharam A."/>
            <person name="Woodhouse M."/>
            <person name="Cannon E."/>
        </authorList>
    </citation>
    <scope>NUCLEOTIDE SEQUENCE [LARGE SCALE GENOMIC DNA]</scope>
    <source>
        <strain evidence="2">cv. B73</strain>
    </source>
</reference>
<dbReference type="EnsemblPlants" id="Zm00001eb034110_T001">
    <property type="protein sequence ID" value="Zm00001eb034110_P001"/>
    <property type="gene ID" value="Zm00001eb034110"/>
</dbReference>
<organism evidence="2 3">
    <name type="scientific">Zea mays</name>
    <name type="common">Maize</name>
    <dbReference type="NCBI Taxonomy" id="4577"/>
    <lineage>
        <taxon>Eukaryota</taxon>
        <taxon>Viridiplantae</taxon>
        <taxon>Streptophyta</taxon>
        <taxon>Embryophyta</taxon>
        <taxon>Tracheophyta</taxon>
        <taxon>Spermatophyta</taxon>
        <taxon>Magnoliopsida</taxon>
        <taxon>Liliopsida</taxon>
        <taxon>Poales</taxon>
        <taxon>Poaceae</taxon>
        <taxon>PACMAD clade</taxon>
        <taxon>Panicoideae</taxon>
        <taxon>Andropogonodae</taxon>
        <taxon>Andropogoneae</taxon>
        <taxon>Tripsacinae</taxon>
        <taxon>Zea</taxon>
    </lineage>
</organism>
<evidence type="ECO:0000313" key="2">
    <source>
        <dbReference type="EnsemblPlants" id="Zm00001eb034110_P001"/>
    </source>
</evidence>
<proteinExistence type="predicted"/>
<keyword evidence="3" id="KW-1185">Reference proteome</keyword>
<dbReference type="InParanoid" id="A0A804LSX2"/>
<dbReference type="AlphaFoldDB" id="A0A804LSX2"/>
<dbReference type="Gramene" id="Zm00001eb034110_T001">
    <property type="protein sequence ID" value="Zm00001eb034110_P001"/>
    <property type="gene ID" value="Zm00001eb034110"/>
</dbReference>
<dbReference type="Proteomes" id="UP000007305">
    <property type="component" value="Chromosome 1"/>
</dbReference>
<feature type="region of interest" description="Disordered" evidence="1">
    <location>
        <begin position="1"/>
        <end position="29"/>
    </location>
</feature>
<reference evidence="2" key="3">
    <citation type="submission" date="2021-05" db="UniProtKB">
        <authorList>
            <consortium name="EnsemblPlants"/>
        </authorList>
    </citation>
    <scope>IDENTIFICATION</scope>
    <source>
        <strain evidence="2">cv. B73</strain>
    </source>
</reference>
<accession>A0A804LSX2</accession>
<reference evidence="3" key="1">
    <citation type="submission" date="2015-12" db="EMBL/GenBank/DDBJ databases">
        <title>Update maize B73 reference genome by single molecule sequencing technologies.</title>
        <authorList>
            <consortium name="Maize Genome Sequencing Project"/>
            <person name="Ware D."/>
        </authorList>
    </citation>
    <scope>NUCLEOTIDE SEQUENCE [LARGE SCALE GENOMIC DNA]</scope>
    <source>
        <strain evidence="3">cv. B73</strain>
    </source>
</reference>
<sequence>MPPHKRPNRGRVTGFGAGPGPDPPMASMEQEATVDAAAVVEEVTRQQGKGYDVAGGGDTVVSSRNIDIAWRMADEAGESRCISLVRWKNCMFFCEGNLHFLMGSTY</sequence>
<evidence type="ECO:0000313" key="3">
    <source>
        <dbReference type="Proteomes" id="UP000007305"/>
    </source>
</evidence>
<name>A0A804LSX2_MAIZE</name>